<dbReference type="SUPFAM" id="SSF53850">
    <property type="entry name" value="Periplasmic binding protein-like II"/>
    <property type="match status" value="1"/>
</dbReference>
<dbReference type="Gene3D" id="3.90.76.10">
    <property type="entry name" value="Dipeptide-binding Protein, Domain 1"/>
    <property type="match status" value="1"/>
</dbReference>
<feature type="domain" description="Solute-binding protein family 5" evidence="5">
    <location>
        <begin position="83"/>
        <end position="487"/>
    </location>
</feature>
<keyword evidence="7" id="KW-1185">Reference proteome</keyword>
<dbReference type="HOGENOM" id="CLU_017028_7_0_11"/>
<dbReference type="PANTHER" id="PTHR30290">
    <property type="entry name" value="PERIPLASMIC BINDING COMPONENT OF ABC TRANSPORTER"/>
    <property type="match status" value="1"/>
</dbReference>
<accession>D3Q2M1</accession>
<organism evidence="6 7">
    <name type="scientific">Stackebrandtia nassauensis (strain DSM 44728 / CIP 108903 / NRRL B-16338 / NBRC 102104 / LLR-40K-21)</name>
    <dbReference type="NCBI Taxonomy" id="446470"/>
    <lineage>
        <taxon>Bacteria</taxon>
        <taxon>Bacillati</taxon>
        <taxon>Actinomycetota</taxon>
        <taxon>Actinomycetes</taxon>
        <taxon>Glycomycetales</taxon>
        <taxon>Glycomycetaceae</taxon>
        <taxon>Stackebrandtia</taxon>
    </lineage>
</organism>
<dbReference type="KEGG" id="sna:Snas_6149"/>
<dbReference type="PROSITE" id="PS51257">
    <property type="entry name" value="PROKAR_LIPOPROTEIN"/>
    <property type="match status" value="1"/>
</dbReference>
<dbReference type="GO" id="GO:1904680">
    <property type="term" value="F:peptide transmembrane transporter activity"/>
    <property type="evidence" value="ECO:0007669"/>
    <property type="project" value="TreeGrafter"/>
</dbReference>
<dbReference type="GO" id="GO:0042597">
    <property type="term" value="C:periplasmic space"/>
    <property type="evidence" value="ECO:0007669"/>
    <property type="project" value="UniProtKB-ARBA"/>
</dbReference>
<dbReference type="InterPro" id="IPR039424">
    <property type="entry name" value="SBP_5"/>
</dbReference>
<dbReference type="AlphaFoldDB" id="D3Q2M1"/>
<evidence type="ECO:0000256" key="4">
    <source>
        <dbReference type="SAM" id="SignalP"/>
    </source>
</evidence>
<reference evidence="6 7" key="1">
    <citation type="journal article" date="2009" name="Stand. Genomic Sci.">
        <title>Complete genome sequence of Stackebrandtia nassauensis type strain (LLR-40K-21).</title>
        <authorList>
            <person name="Munk C."/>
            <person name="Lapidus A."/>
            <person name="Copeland A."/>
            <person name="Jando M."/>
            <person name="Mayilraj S."/>
            <person name="Glavina Del Rio T."/>
            <person name="Nolan M."/>
            <person name="Chen F."/>
            <person name="Lucas S."/>
            <person name="Tice H."/>
            <person name="Cheng J.F."/>
            <person name="Han C."/>
            <person name="Detter J.C."/>
            <person name="Bruce D."/>
            <person name="Goodwin L."/>
            <person name="Chain P."/>
            <person name="Pitluck S."/>
            <person name="Goker M."/>
            <person name="Ovchinikova G."/>
            <person name="Pati A."/>
            <person name="Ivanova N."/>
            <person name="Mavromatis K."/>
            <person name="Chen A."/>
            <person name="Palaniappan K."/>
            <person name="Land M."/>
            <person name="Hauser L."/>
            <person name="Chang Y.J."/>
            <person name="Jeffries C.D."/>
            <person name="Bristow J."/>
            <person name="Eisen J.A."/>
            <person name="Markowitz V."/>
            <person name="Hugenholtz P."/>
            <person name="Kyrpides N.C."/>
            <person name="Klenk H.P."/>
        </authorList>
    </citation>
    <scope>NUCLEOTIDE SEQUENCE [LARGE SCALE GENOMIC DNA]</scope>
    <source>
        <strain evidence="7">DSM 44728 / CIP 108903 / NRRL B-16338 / NBRC 102104 / LLR-40K-21</strain>
    </source>
</reference>
<dbReference type="GO" id="GO:0043190">
    <property type="term" value="C:ATP-binding cassette (ABC) transporter complex"/>
    <property type="evidence" value="ECO:0007669"/>
    <property type="project" value="InterPro"/>
</dbReference>
<feature type="signal peptide" evidence="4">
    <location>
        <begin position="1"/>
        <end position="28"/>
    </location>
</feature>
<proteinExistence type="inferred from homology"/>
<dbReference type="OrthoDB" id="9796817at2"/>
<evidence type="ECO:0000313" key="6">
    <source>
        <dbReference type="EMBL" id="ADD45772.1"/>
    </source>
</evidence>
<dbReference type="Gene3D" id="3.40.190.10">
    <property type="entry name" value="Periplasmic binding protein-like II"/>
    <property type="match status" value="1"/>
</dbReference>
<dbReference type="GO" id="GO:0015833">
    <property type="term" value="P:peptide transport"/>
    <property type="evidence" value="ECO:0007669"/>
    <property type="project" value="TreeGrafter"/>
</dbReference>
<name>D3Q2M1_STANL</name>
<dbReference type="InterPro" id="IPR030678">
    <property type="entry name" value="Peptide/Ni-bd"/>
</dbReference>
<dbReference type="Gene3D" id="3.10.105.10">
    <property type="entry name" value="Dipeptide-binding Protein, Domain 3"/>
    <property type="match status" value="1"/>
</dbReference>
<dbReference type="eggNOG" id="COG0747">
    <property type="taxonomic scope" value="Bacteria"/>
</dbReference>
<dbReference type="EMBL" id="CP001778">
    <property type="protein sequence ID" value="ADD45772.1"/>
    <property type="molecule type" value="Genomic_DNA"/>
</dbReference>
<dbReference type="PIRSF" id="PIRSF002741">
    <property type="entry name" value="MppA"/>
    <property type="match status" value="1"/>
</dbReference>
<keyword evidence="2" id="KW-0813">Transport</keyword>
<feature type="chain" id="PRO_5003048182" evidence="4">
    <location>
        <begin position="29"/>
        <end position="566"/>
    </location>
</feature>
<dbReference type="Pfam" id="PF00496">
    <property type="entry name" value="SBP_bac_5"/>
    <property type="match status" value="1"/>
</dbReference>
<dbReference type="CDD" id="cd08493">
    <property type="entry name" value="PBP2_DppA_like"/>
    <property type="match status" value="1"/>
</dbReference>
<dbReference type="PANTHER" id="PTHR30290:SF9">
    <property type="entry name" value="OLIGOPEPTIDE-BINDING PROTEIN APPA"/>
    <property type="match status" value="1"/>
</dbReference>
<evidence type="ECO:0000256" key="3">
    <source>
        <dbReference type="ARBA" id="ARBA00022729"/>
    </source>
</evidence>
<gene>
    <name evidence="6" type="ordered locus">Snas_6149</name>
</gene>
<evidence type="ECO:0000259" key="5">
    <source>
        <dbReference type="Pfam" id="PF00496"/>
    </source>
</evidence>
<evidence type="ECO:0000313" key="7">
    <source>
        <dbReference type="Proteomes" id="UP000000844"/>
    </source>
</evidence>
<dbReference type="RefSeq" id="WP_013021343.1">
    <property type="nucleotide sequence ID" value="NC_013947.1"/>
</dbReference>
<dbReference type="InterPro" id="IPR000914">
    <property type="entry name" value="SBP_5_dom"/>
</dbReference>
<keyword evidence="3 4" id="KW-0732">Signal</keyword>
<dbReference type="STRING" id="446470.Snas_6149"/>
<comment type="similarity">
    <text evidence="1">Belongs to the bacterial solute-binding protein 5 family.</text>
</comment>
<evidence type="ECO:0000256" key="1">
    <source>
        <dbReference type="ARBA" id="ARBA00005695"/>
    </source>
</evidence>
<evidence type="ECO:0000256" key="2">
    <source>
        <dbReference type="ARBA" id="ARBA00022448"/>
    </source>
</evidence>
<sequence>MRNTRSKPVRLLAVLTAAGVAAALSACAADPGAAKDNDKTAFKFATASEPTSLDPALASDGETFRVNRQVVETLVEHKTGGDELVPGLAKEYSPSKDGRTWNFTLNEGVKFHDGDDLTAEAVCANFDRWYNWKGVYQNPALSGYWQDIMGGFAKNENKDLPKSNYDGCKTDGEFKLSIKVKEPTAKLPGGFSLSSLGILSPKTLAAADKQQPKQEGESIKYPDYSQEVGTIAGTGPYEYSKWDKSQQEVTIKANKDYWGKTNAKIKTIIFKAISEENDRKSALISGDVDGYDLVAPQDIDDLKKKDMNVLTRDPFNIFYIGLNQKLVDLKTNKGKKTVFADKDVRKAIAHSINKDKIIKQIYPKGTEAATQFQPPSLDGWSDNVPKYEYDKDKAKALLKKAGQSDMKIDFCYPTKTTRPYMPDPKSIFDNMKSDLEAVGITVEEKPLQWSPTYGDQTSAGGCSMYILGWTADYAEAFNFNGTWFSQYTPAWGFKDDKVFDALAKANAEADPAERAKLHQKANEAIMDYVPGVPISHSSPSIAFADYVKAPTLSPLTQENFAETSFK</sequence>
<dbReference type="Proteomes" id="UP000000844">
    <property type="component" value="Chromosome"/>
</dbReference>
<protein>
    <submittedName>
        <fullName evidence="6">Extracellular solute-binding protein family 5</fullName>
    </submittedName>
</protein>